<dbReference type="InterPro" id="IPR001881">
    <property type="entry name" value="EGF-like_Ca-bd_dom"/>
</dbReference>
<protein>
    <submittedName>
        <fullName evidence="10">Bone morphogenetic protein 1-like</fullName>
    </submittedName>
</protein>
<dbReference type="Pfam" id="PF00431">
    <property type="entry name" value="CUB"/>
    <property type="match status" value="1"/>
</dbReference>
<dbReference type="GO" id="GO:0006508">
    <property type="term" value="P:proteolysis"/>
    <property type="evidence" value="ECO:0007669"/>
    <property type="project" value="UniProtKB-KW"/>
</dbReference>
<dbReference type="KEGG" id="bfo:118428033"/>
<feature type="domain" description="EGF-like" evidence="8">
    <location>
        <begin position="15"/>
        <end position="56"/>
    </location>
</feature>
<dbReference type="PROSITE" id="PS01180">
    <property type="entry name" value="CUB"/>
    <property type="match status" value="1"/>
</dbReference>
<evidence type="ECO:0000256" key="4">
    <source>
        <dbReference type="ARBA" id="ARBA00022801"/>
    </source>
</evidence>
<dbReference type="InterPro" id="IPR000742">
    <property type="entry name" value="EGF"/>
</dbReference>
<keyword evidence="4" id="KW-0378">Hydrolase</keyword>
<dbReference type="Pfam" id="PF14670">
    <property type="entry name" value="FXa_inhibition"/>
    <property type="match status" value="1"/>
</dbReference>
<dbReference type="AlphaFoldDB" id="A0A9J7M3H7"/>
<evidence type="ECO:0000256" key="3">
    <source>
        <dbReference type="ARBA" id="ARBA00022737"/>
    </source>
</evidence>
<dbReference type="InterPro" id="IPR000152">
    <property type="entry name" value="EGF-type_Asp/Asn_hydroxyl_site"/>
</dbReference>
<reference evidence="9" key="1">
    <citation type="journal article" date="2020" name="Nat. Ecol. Evol.">
        <title>Deeply conserved synteny resolves early events in vertebrate evolution.</title>
        <authorList>
            <person name="Simakov O."/>
            <person name="Marletaz F."/>
            <person name="Yue J.X."/>
            <person name="O'Connell B."/>
            <person name="Jenkins J."/>
            <person name="Brandt A."/>
            <person name="Calef R."/>
            <person name="Tung C.H."/>
            <person name="Huang T.K."/>
            <person name="Schmutz J."/>
            <person name="Satoh N."/>
            <person name="Yu J.K."/>
            <person name="Putnam N.H."/>
            <person name="Green R.E."/>
            <person name="Rokhsar D.S."/>
        </authorList>
    </citation>
    <scope>NUCLEOTIDE SEQUENCE [LARGE SCALE GENOMIC DNA]</scope>
    <source>
        <strain evidence="9">S238N-H82</strain>
    </source>
</reference>
<dbReference type="Proteomes" id="UP000001554">
    <property type="component" value="Chromosome 12"/>
</dbReference>
<comment type="caution">
    <text evidence="6">Lacks conserved residue(s) required for the propagation of feature annotation.</text>
</comment>
<dbReference type="GeneID" id="118428033"/>
<dbReference type="InterPro" id="IPR018097">
    <property type="entry name" value="EGF_Ca-bd_CS"/>
</dbReference>
<feature type="domain" description="CUB" evidence="7">
    <location>
        <begin position="61"/>
        <end position="171"/>
    </location>
</feature>
<evidence type="ECO:0000259" key="8">
    <source>
        <dbReference type="PROSITE" id="PS50026"/>
    </source>
</evidence>
<dbReference type="PROSITE" id="PS01186">
    <property type="entry name" value="EGF_2"/>
    <property type="match status" value="1"/>
</dbReference>
<evidence type="ECO:0000256" key="6">
    <source>
        <dbReference type="PROSITE-ProRule" id="PRU00076"/>
    </source>
</evidence>
<keyword evidence="5" id="KW-1015">Disulfide bond</keyword>
<dbReference type="Gene3D" id="2.60.120.290">
    <property type="entry name" value="Spermadhesin, CUB domain"/>
    <property type="match status" value="1"/>
</dbReference>
<accession>A0A9J7M3H7</accession>
<evidence type="ECO:0000313" key="9">
    <source>
        <dbReference type="Proteomes" id="UP000001554"/>
    </source>
</evidence>
<dbReference type="GO" id="GO:0008233">
    <property type="term" value="F:peptidase activity"/>
    <property type="evidence" value="ECO:0007669"/>
    <property type="project" value="UniProtKB-KW"/>
</dbReference>
<dbReference type="PROSITE" id="PS50026">
    <property type="entry name" value="EGF_3"/>
    <property type="match status" value="1"/>
</dbReference>
<dbReference type="PROSITE" id="PS00010">
    <property type="entry name" value="ASX_HYDROXYL"/>
    <property type="match status" value="1"/>
</dbReference>
<evidence type="ECO:0000256" key="2">
    <source>
        <dbReference type="ARBA" id="ARBA00022670"/>
    </source>
</evidence>
<proteinExistence type="predicted"/>
<dbReference type="PROSITE" id="PS01187">
    <property type="entry name" value="EGF_CA"/>
    <property type="match status" value="1"/>
</dbReference>
<evidence type="ECO:0000259" key="7">
    <source>
        <dbReference type="PROSITE" id="PS01180"/>
    </source>
</evidence>
<keyword evidence="2" id="KW-0645">Protease</keyword>
<keyword evidence="1 6" id="KW-0245">EGF-like domain</keyword>
<evidence type="ECO:0000256" key="5">
    <source>
        <dbReference type="ARBA" id="ARBA00023157"/>
    </source>
</evidence>
<dbReference type="RefSeq" id="XP_035693892.1">
    <property type="nucleotide sequence ID" value="XM_035837999.1"/>
</dbReference>
<dbReference type="FunFam" id="2.10.25.10:FF:000010">
    <property type="entry name" value="Pro-epidermal growth factor"/>
    <property type="match status" value="1"/>
</dbReference>
<reference evidence="10" key="2">
    <citation type="submission" date="2025-08" db="UniProtKB">
        <authorList>
            <consortium name="RefSeq"/>
        </authorList>
    </citation>
    <scope>IDENTIFICATION</scope>
    <source>
        <strain evidence="10">S238N-H82</strain>
        <tissue evidence="10">Testes</tissue>
    </source>
</reference>
<dbReference type="SMART" id="SM00179">
    <property type="entry name" value="EGF_CA"/>
    <property type="match status" value="1"/>
</dbReference>
<evidence type="ECO:0000313" key="10">
    <source>
        <dbReference type="RefSeq" id="XP_035693892.1"/>
    </source>
</evidence>
<sequence>MVVENLNRHEVLEDNNNECAEVDLIQCEHRCLNTVGGYRCSCHAGYVLAMDGKRCEKIPGCGGNLTDLEAAFKSPELPVENPYDLDCIWEIIVEEDLQLSLRIALEPWEDNDVCREYVTLRQGSSPDSRELRLCQTGDVPAMYRTHSNVVTVHFRSAPPHTGGFRVEYFTTEKKHPCGGLVTGKFWFFAFSYYLASFYGIKGDWTFTHHHQMSIFKQRLMRKIETFLESSKWEHIMKGARQKDSCYY</sequence>
<dbReference type="InterPro" id="IPR035914">
    <property type="entry name" value="Sperma_CUB_dom_sf"/>
</dbReference>
<dbReference type="SUPFAM" id="SSF57196">
    <property type="entry name" value="EGF/Laminin"/>
    <property type="match status" value="1"/>
</dbReference>
<dbReference type="SMART" id="SM00042">
    <property type="entry name" value="CUB"/>
    <property type="match status" value="1"/>
</dbReference>
<dbReference type="CDD" id="cd00054">
    <property type="entry name" value="EGF_CA"/>
    <property type="match status" value="1"/>
</dbReference>
<gene>
    <name evidence="10" type="primary">LOC118428033</name>
</gene>
<dbReference type="SUPFAM" id="SSF49854">
    <property type="entry name" value="Spermadhesin, CUB domain"/>
    <property type="match status" value="1"/>
</dbReference>
<keyword evidence="3" id="KW-0677">Repeat</keyword>
<dbReference type="Gene3D" id="2.10.25.10">
    <property type="entry name" value="Laminin"/>
    <property type="match status" value="1"/>
</dbReference>
<name>A0A9J7M3H7_BRAFL</name>
<dbReference type="InterPro" id="IPR000859">
    <property type="entry name" value="CUB_dom"/>
</dbReference>
<dbReference type="PANTHER" id="PTHR24255">
    <property type="entry name" value="COMPLEMENT COMPONENT 1, S SUBCOMPONENT-RELATED"/>
    <property type="match status" value="1"/>
</dbReference>
<keyword evidence="9" id="KW-1185">Reference proteome</keyword>
<evidence type="ECO:0000256" key="1">
    <source>
        <dbReference type="ARBA" id="ARBA00022536"/>
    </source>
</evidence>
<organism evidence="9 10">
    <name type="scientific">Branchiostoma floridae</name>
    <name type="common">Florida lancelet</name>
    <name type="synonym">Amphioxus</name>
    <dbReference type="NCBI Taxonomy" id="7739"/>
    <lineage>
        <taxon>Eukaryota</taxon>
        <taxon>Metazoa</taxon>
        <taxon>Chordata</taxon>
        <taxon>Cephalochordata</taxon>
        <taxon>Leptocardii</taxon>
        <taxon>Amphioxiformes</taxon>
        <taxon>Branchiostomatidae</taxon>
        <taxon>Branchiostoma</taxon>
    </lineage>
</organism>
<dbReference type="OrthoDB" id="431034at2759"/>
<dbReference type="SMART" id="SM00181">
    <property type="entry name" value="EGF"/>
    <property type="match status" value="1"/>
</dbReference>
<dbReference type="CDD" id="cd00041">
    <property type="entry name" value="CUB"/>
    <property type="match status" value="1"/>
</dbReference>
<dbReference type="GO" id="GO:0005509">
    <property type="term" value="F:calcium ion binding"/>
    <property type="evidence" value="ECO:0007669"/>
    <property type="project" value="InterPro"/>
</dbReference>
<dbReference type="PANTHER" id="PTHR24255:SF31">
    <property type="entry name" value="CUBILIN-LIKE PROTEIN"/>
    <property type="match status" value="1"/>
</dbReference>